<dbReference type="PANTHER" id="PTHR21443:SF0">
    <property type="entry name" value="CONSERVED OLIGOMERIC GOLGI COMPLEX SUBUNIT 7"/>
    <property type="match status" value="1"/>
</dbReference>
<evidence type="ECO:0000256" key="4">
    <source>
        <dbReference type="ARBA" id="ARBA00022448"/>
    </source>
</evidence>
<dbReference type="EMBL" id="JASJQH010006987">
    <property type="protein sequence ID" value="KAK9721202.1"/>
    <property type="molecule type" value="Genomic_DNA"/>
</dbReference>
<proteinExistence type="inferred from homology"/>
<evidence type="ECO:0000256" key="2">
    <source>
        <dbReference type="ARBA" id="ARBA00005831"/>
    </source>
</evidence>
<keyword evidence="4" id="KW-0813">Transport</keyword>
<evidence type="ECO:0000256" key="9">
    <source>
        <dbReference type="SAM" id="MobiDB-lite"/>
    </source>
</evidence>
<dbReference type="Proteomes" id="UP001479436">
    <property type="component" value="Unassembled WGS sequence"/>
</dbReference>
<evidence type="ECO:0000313" key="10">
    <source>
        <dbReference type="EMBL" id="KAK9721202.1"/>
    </source>
</evidence>
<dbReference type="Pfam" id="PF10191">
    <property type="entry name" value="COG7"/>
    <property type="match status" value="2"/>
</dbReference>
<sequence>MEASKNVLCEAETWNNLGAEVSSLMAKKAYLDVTSRLEEAQNSLAMFQDSDEYDGRLTLLDNLKTQLEHALQPLLSTAIDDREVQDCKNLYNIFSRIHKEEVFLKTYFRSRESALIDLWKESLSDRLNDDNITTENHVAKISSSNFNDFLSKFFEEVFIMLNQEKSWCVEIFPKPSSVIYALICNIFSSLTPSLPSQINMLADLQPITDSLPELIRAFKASEKFGTTVERLLEQLREQKQTDSKIDLRHWGDSIFEGFLAHQCKYSDYESAYLDTTLDKLLKIDPTKETGEMLVRHMLDIASKSFNVINAALSRCLYFTHGFASVGMNKSVSQYICKLINKFNTYCDQLSFMFNDENQITQPQISEEEGIEIDEYQEVNWPLFQLGLELINVCQKISIQIEEYEKNVRKIISFTENILNEEFELGKENIYTTVLGGDSPTDFSIPVQDITVASLTLLKESTLNSLELRSLLVKVRSKPFRLLEEPYLVSKKFTGHCQTYLCDILFATIKRQFIDFEKNAAWVANEPQYNSSRQLQIPKFSLSPSTYITRIGEYLLTLPQQLETYTGHESFGFSLDTLPYSQPITSEHIPPPSSNTSSPKMSPNKPNSRNHTNSTVGDRSSPPGLNRTCSFSTVSSDHSNLSSHTFTTRQRRSSSVSGAHPRLVPANSSEPTHETNRRIEITHRWITSVAQVTQSKLCELILRLEKITPFGVKQIATDIEYFTNILLAIDITPGFKLVGIFKALEWSPETLVSLTKEKQDLKSEISEEDRELLDYPEIREVLTKVTKIRGL</sequence>
<dbReference type="InterPro" id="IPR019335">
    <property type="entry name" value="COG7"/>
</dbReference>
<protein>
    <recommendedName>
        <fullName evidence="3">Conserved oligomeric Golgi complex subunit 7</fullName>
    </recommendedName>
    <alternativeName>
        <fullName evidence="8">Component of oligomeric Golgi complex 7</fullName>
    </alternativeName>
</protein>
<evidence type="ECO:0000256" key="7">
    <source>
        <dbReference type="ARBA" id="ARBA00023136"/>
    </source>
</evidence>
<evidence type="ECO:0000256" key="8">
    <source>
        <dbReference type="ARBA" id="ARBA00031345"/>
    </source>
</evidence>
<evidence type="ECO:0000256" key="1">
    <source>
        <dbReference type="ARBA" id="ARBA00004395"/>
    </source>
</evidence>
<evidence type="ECO:0000256" key="6">
    <source>
        <dbReference type="ARBA" id="ARBA00023034"/>
    </source>
</evidence>
<comment type="caution">
    <text evidence="10">The sequence shown here is derived from an EMBL/GenBank/DDBJ whole genome shotgun (WGS) entry which is preliminary data.</text>
</comment>
<feature type="compositionally biased region" description="Polar residues" evidence="9">
    <location>
        <begin position="626"/>
        <end position="656"/>
    </location>
</feature>
<accession>A0ABR2W611</accession>
<dbReference type="InterPro" id="IPR016159">
    <property type="entry name" value="Cullin_repeat-like_dom_sf"/>
</dbReference>
<keyword evidence="7" id="KW-0472">Membrane</keyword>
<feature type="region of interest" description="Disordered" evidence="9">
    <location>
        <begin position="581"/>
        <end position="675"/>
    </location>
</feature>
<keyword evidence="11" id="KW-1185">Reference proteome</keyword>
<organism evidence="10 11">
    <name type="scientific">Basidiobolus ranarum</name>
    <dbReference type="NCBI Taxonomy" id="34480"/>
    <lineage>
        <taxon>Eukaryota</taxon>
        <taxon>Fungi</taxon>
        <taxon>Fungi incertae sedis</taxon>
        <taxon>Zoopagomycota</taxon>
        <taxon>Entomophthoromycotina</taxon>
        <taxon>Basidiobolomycetes</taxon>
        <taxon>Basidiobolales</taxon>
        <taxon>Basidiobolaceae</taxon>
        <taxon>Basidiobolus</taxon>
    </lineage>
</organism>
<name>A0ABR2W611_9FUNG</name>
<comment type="subcellular location">
    <subcellularLocation>
        <location evidence="1">Golgi apparatus membrane</location>
        <topology evidence="1">Peripheral membrane protein</topology>
    </subcellularLocation>
</comment>
<feature type="compositionally biased region" description="Low complexity" evidence="9">
    <location>
        <begin position="593"/>
        <end position="606"/>
    </location>
</feature>
<dbReference type="SUPFAM" id="SSF74788">
    <property type="entry name" value="Cullin repeat-like"/>
    <property type="match status" value="1"/>
</dbReference>
<evidence type="ECO:0000256" key="3">
    <source>
        <dbReference type="ARBA" id="ARBA00020984"/>
    </source>
</evidence>
<dbReference type="PANTHER" id="PTHR21443">
    <property type="entry name" value="CONSERVED OLIGOMERIC GOLGI COMPLEX COMPONENT 7"/>
    <property type="match status" value="1"/>
</dbReference>
<reference evidence="10 11" key="1">
    <citation type="submission" date="2023-04" db="EMBL/GenBank/DDBJ databases">
        <title>Genome of Basidiobolus ranarum AG-B5.</title>
        <authorList>
            <person name="Stajich J.E."/>
            <person name="Carter-House D."/>
            <person name="Gryganskyi A."/>
        </authorList>
    </citation>
    <scope>NUCLEOTIDE SEQUENCE [LARGE SCALE GENOMIC DNA]</scope>
    <source>
        <strain evidence="10 11">AG-B5</strain>
    </source>
</reference>
<comment type="similarity">
    <text evidence="2">Belongs to the COG7 family.</text>
</comment>
<keyword evidence="5" id="KW-0653">Protein transport</keyword>
<keyword evidence="6" id="KW-0333">Golgi apparatus</keyword>
<feature type="compositionally biased region" description="Polar residues" evidence="9">
    <location>
        <begin position="608"/>
        <end position="617"/>
    </location>
</feature>
<evidence type="ECO:0000256" key="5">
    <source>
        <dbReference type="ARBA" id="ARBA00022927"/>
    </source>
</evidence>
<gene>
    <name evidence="10" type="ORF">K7432_003596</name>
</gene>
<evidence type="ECO:0000313" key="11">
    <source>
        <dbReference type="Proteomes" id="UP001479436"/>
    </source>
</evidence>